<comment type="caution">
    <text evidence="1">The sequence shown here is derived from an EMBL/GenBank/DDBJ whole genome shotgun (WGS) entry which is preliminary data.</text>
</comment>
<gene>
    <name evidence="1" type="ORF">I7822_22025</name>
</gene>
<dbReference type="EMBL" id="JAGDEL010000021">
    <property type="protein sequence ID" value="MBO1514306.1"/>
    <property type="molecule type" value="Genomic_DNA"/>
</dbReference>
<keyword evidence="2" id="KW-1185">Reference proteome</keyword>
<organism evidence="1 2">
    <name type="scientific">Metabacillus bambusae</name>
    <dbReference type="NCBI Taxonomy" id="2795218"/>
    <lineage>
        <taxon>Bacteria</taxon>
        <taxon>Bacillati</taxon>
        <taxon>Bacillota</taxon>
        <taxon>Bacilli</taxon>
        <taxon>Bacillales</taxon>
        <taxon>Bacillaceae</taxon>
        <taxon>Metabacillus</taxon>
    </lineage>
</organism>
<accession>A0ABS3N7N5</accession>
<name>A0ABS3N7N5_9BACI</name>
<sequence length="176" mass="20159">MKIGRAAQEVKSAREEIGSTQLEITFDDYFGSRESISQQENGRYQVQPELTKYYAEKHNNPFPAIQAAHEYTSWGIAKLNGEAVDLHRTSVSLKTKEELKEALEAVSEANKKITVNPQSIDQRDIKAIETAIQECIDAITALTHYVAVLCKEYGISWMKMWTQHKLKLIQRRFVKQ</sequence>
<dbReference type="Proteomes" id="UP000663981">
    <property type="component" value="Unassembled WGS sequence"/>
</dbReference>
<protein>
    <submittedName>
        <fullName evidence="1">XRE family transcriptional regulator</fullName>
    </submittedName>
</protein>
<evidence type="ECO:0000313" key="1">
    <source>
        <dbReference type="EMBL" id="MBO1514306.1"/>
    </source>
</evidence>
<dbReference type="RefSeq" id="WP_207981223.1">
    <property type="nucleotide sequence ID" value="NZ_JAGDEL010000021.1"/>
</dbReference>
<proteinExistence type="predicted"/>
<evidence type="ECO:0000313" key="2">
    <source>
        <dbReference type="Proteomes" id="UP000663981"/>
    </source>
</evidence>
<reference evidence="1 2" key="1">
    <citation type="submission" date="2021-03" db="EMBL/GenBank/DDBJ databases">
        <title>Whole genome sequence of Metabacillus bambusae BG109.</title>
        <authorList>
            <person name="Jeong J.W."/>
        </authorList>
    </citation>
    <scope>NUCLEOTIDE SEQUENCE [LARGE SCALE GENOMIC DNA]</scope>
    <source>
        <strain evidence="1 2">BG109</strain>
    </source>
</reference>